<proteinExistence type="predicted"/>
<dbReference type="EMBL" id="CP014699">
    <property type="protein sequence ID" value="AND79324.1"/>
    <property type="molecule type" value="Genomic_DNA"/>
</dbReference>
<reference evidence="1 2" key="1">
    <citation type="journal article" date="2016" name="Int. J. Syst. Evol. Microbiol.">
        <title>Streptococcuspantholopis sp. nov., isolated from faeces of the Tibetan antelope (Pantholops hodgsonii).</title>
        <authorList>
            <person name="Bai X."/>
            <person name="Xiong Y."/>
            <person name="Lu S."/>
            <person name="Jin D."/>
            <person name="Lai X."/>
            <person name="Yang J."/>
            <person name="Niu L."/>
            <person name="Hu S."/>
            <person name="Meng X."/>
            <person name="Pu J."/>
            <person name="Ye C."/>
            <person name="Xu J."/>
        </authorList>
    </citation>
    <scope>NUCLEOTIDE SEQUENCE [LARGE SCALE GENOMIC DNA]</scope>
    <source>
        <strain evidence="1 2">TA 26</strain>
    </source>
</reference>
<organism evidence="1 2">
    <name type="scientific">Streptococcus pantholopis</name>
    <dbReference type="NCBI Taxonomy" id="1811193"/>
    <lineage>
        <taxon>Bacteria</taxon>
        <taxon>Bacillati</taxon>
        <taxon>Bacillota</taxon>
        <taxon>Bacilli</taxon>
        <taxon>Lactobacillales</taxon>
        <taxon>Streptococcaceae</taxon>
        <taxon>Streptococcus</taxon>
    </lineage>
</organism>
<sequence>MFVGSPQELADKIIGLVNHLQLNRFMLHLPIGSMPHKKTLEAIRLFGKETAPIVRQHFESVSKSK</sequence>
<dbReference type="KEGG" id="spat:A0O21_04415"/>
<keyword evidence="2" id="KW-1185">Reference proteome</keyword>
<dbReference type="Proteomes" id="UP000077317">
    <property type="component" value="Chromosome"/>
</dbReference>
<dbReference type="AlphaFoldDB" id="A0A172Q786"/>
<accession>A0A172Q786</accession>
<evidence type="ECO:0000313" key="1">
    <source>
        <dbReference type="EMBL" id="AND79324.1"/>
    </source>
</evidence>
<protein>
    <recommendedName>
        <fullName evidence="3">Luciferase-like domain-containing protein</fullName>
    </recommendedName>
</protein>
<evidence type="ECO:0008006" key="3">
    <source>
        <dbReference type="Google" id="ProtNLM"/>
    </source>
</evidence>
<dbReference type="SUPFAM" id="SSF51679">
    <property type="entry name" value="Bacterial luciferase-like"/>
    <property type="match status" value="1"/>
</dbReference>
<dbReference type="InterPro" id="IPR036661">
    <property type="entry name" value="Luciferase-like_sf"/>
</dbReference>
<dbReference type="GO" id="GO:0016705">
    <property type="term" value="F:oxidoreductase activity, acting on paired donors, with incorporation or reduction of molecular oxygen"/>
    <property type="evidence" value="ECO:0007669"/>
    <property type="project" value="InterPro"/>
</dbReference>
<dbReference type="STRING" id="1811193.A0O21_04415"/>
<dbReference type="Gene3D" id="3.20.20.30">
    <property type="entry name" value="Luciferase-like domain"/>
    <property type="match status" value="1"/>
</dbReference>
<gene>
    <name evidence="1" type="ORF">A0O21_04415</name>
</gene>
<reference evidence="2" key="2">
    <citation type="submission" date="2016-03" db="EMBL/GenBank/DDBJ databases">
        <title>Streptococcus antelopensis sp. nov., isolated from the feces of the Tibetan antelope (Pantholops hodgsonii) in Hoh Xil National Nature Reserve, Qinghai, China.</title>
        <authorList>
            <person name="Bai X."/>
        </authorList>
    </citation>
    <scope>NUCLEOTIDE SEQUENCE [LARGE SCALE GENOMIC DNA]</scope>
    <source>
        <strain evidence="2">TA 26</strain>
    </source>
</reference>
<name>A0A172Q786_9STRE</name>
<evidence type="ECO:0000313" key="2">
    <source>
        <dbReference type="Proteomes" id="UP000077317"/>
    </source>
</evidence>